<protein>
    <submittedName>
        <fullName evidence="1">Uncharacterized protein</fullName>
    </submittedName>
</protein>
<evidence type="ECO:0000313" key="2">
    <source>
        <dbReference type="Proteomes" id="UP000231092"/>
    </source>
</evidence>
<dbReference type="OrthoDB" id="1889363at2"/>
<accession>A0A2M8ZAT2</accession>
<gene>
    <name evidence="1" type="ORF">H171_4158</name>
</gene>
<proteinExistence type="predicted"/>
<dbReference type="RefSeq" id="WP_100306791.1">
    <property type="nucleotide sequence ID" value="NZ_PGET01000001.1"/>
</dbReference>
<dbReference type="AlphaFoldDB" id="A0A2M8ZAT2"/>
<dbReference type="EMBL" id="PGET01000001">
    <property type="protein sequence ID" value="PJJ30552.1"/>
    <property type="molecule type" value="Genomic_DNA"/>
</dbReference>
<name>A0A2M8ZAT2_9FIRM</name>
<dbReference type="Proteomes" id="UP000231092">
    <property type="component" value="Unassembled WGS sequence"/>
</dbReference>
<evidence type="ECO:0000313" key="1">
    <source>
        <dbReference type="EMBL" id="PJJ30552.1"/>
    </source>
</evidence>
<organism evidence="1 2">
    <name type="scientific">[Clostridium] celerecrescens 18A</name>
    <dbReference type="NCBI Taxonomy" id="1286362"/>
    <lineage>
        <taxon>Bacteria</taxon>
        <taxon>Bacillati</taxon>
        <taxon>Bacillota</taxon>
        <taxon>Clostridia</taxon>
        <taxon>Lachnospirales</taxon>
        <taxon>Lachnospiraceae</taxon>
        <taxon>Lacrimispora</taxon>
    </lineage>
</organism>
<reference evidence="1 2" key="1">
    <citation type="submission" date="2017-11" db="EMBL/GenBank/DDBJ databases">
        <title>Understudied soil microbes with underappreciated capabilities: Untangling the Clostridium saccharolyticum group.</title>
        <authorList>
            <person name="Leschine S."/>
        </authorList>
    </citation>
    <scope>NUCLEOTIDE SEQUENCE [LARGE SCALE GENOMIC DNA]</scope>
    <source>
        <strain evidence="1 2">18A</strain>
    </source>
</reference>
<sequence length="175" mass="18848">MKYTKNLNMKIPEGVDPIDISDITGNFETLDDEMSKKANSTGGDISSTTIKTLDPVVEKFPVPVAGESAKVFLGKVKKFIEDSNAGRKVQEVTLTAAGWSSSAPYTQTVNVAGITENDRPTLSLYFPDGITAANVDLQEKAYACVNRAVSGAGKITVYCYNKKPTTDFQIQVKGV</sequence>
<comment type="caution">
    <text evidence="1">The sequence shown here is derived from an EMBL/GenBank/DDBJ whole genome shotgun (WGS) entry which is preliminary data.</text>
</comment>